<keyword evidence="7 8" id="KW-0998">Cell outer membrane</keyword>
<feature type="domain" description="TonB-dependent receptor plug" evidence="12">
    <location>
        <begin position="61"/>
        <end position="176"/>
    </location>
</feature>
<evidence type="ECO:0000259" key="11">
    <source>
        <dbReference type="Pfam" id="PF00593"/>
    </source>
</evidence>
<accession>A0A2V3VAB6</accession>
<evidence type="ECO:0000256" key="8">
    <source>
        <dbReference type="PROSITE-ProRule" id="PRU01360"/>
    </source>
</evidence>
<keyword evidence="2 8" id="KW-0813">Transport</keyword>
<dbReference type="SUPFAM" id="SSF56935">
    <property type="entry name" value="Porins"/>
    <property type="match status" value="1"/>
</dbReference>
<evidence type="ECO:0000256" key="1">
    <source>
        <dbReference type="ARBA" id="ARBA00004571"/>
    </source>
</evidence>
<evidence type="ECO:0000313" key="14">
    <source>
        <dbReference type="Proteomes" id="UP000248014"/>
    </source>
</evidence>
<name>A0A2V3VAB6_9SPHN</name>
<dbReference type="PANTHER" id="PTHR47234:SF2">
    <property type="entry name" value="TONB-DEPENDENT RECEPTOR"/>
    <property type="match status" value="1"/>
</dbReference>
<dbReference type="EMBL" id="QJJM01000002">
    <property type="protein sequence ID" value="PXW78607.1"/>
    <property type="molecule type" value="Genomic_DNA"/>
</dbReference>
<evidence type="ECO:0000313" key="13">
    <source>
        <dbReference type="EMBL" id="PXW78607.1"/>
    </source>
</evidence>
<comment type="caution">
    <text evidence="13">The sequence shown here is derived from an EMBL/GenBank/DDBJ whole genome shotgun (WGS) entry which is preliminary data.</text>
</comment>
<evidence type="ECO:0000256" key="3">
    <source>
        <dbReference type="ARBA" id="ARBA00022452"/>
    </source>
</evidence>
<dbReference type="PANTHER" id="PTHR47234">
    <property type="match status" value="1"/>
</dbReference>
<keyword evidence="3 8" id="KW-1134">Transmembrane beta strand</keyword>
<evidence type="ECO:0000256" key="5">
    <source>
        <dbReference type="ARBA" id="ARBA00023077"/>
    </source>
</evidence>
<feature type="chain" id="PRO_5016068895" evidence="10">
    <location>
        <begin position="28"/>
        <end position="1056"/>
    </location>
</feature>
<keyword evidence="4 8" id="KW-0812">Transmembrane</keyword>
<gene>
    <name evidence="13" type="ORF">C7451_102279</name>
</gene>
<evidence type="ECO:0000256" key="9">
    <source>
        <dbReference type="RuleBase" id="RU003357"/>
    </source>
</evidence>
<dbReference type="Gene3D" id="2.40.170.20">
    <property type="entry name" value="TonB-dependent receptor, beta-barrel domain"/>
    <property type="match status" value="1"/>
</dbReference>
<reference evidence="13 14" key="1">
    <citation type="submission" date="2018-05" db="EMBL/GenBank/DDBJ databases">
        <title>Genomic Encyclopedia of Type Strains, Phase IV (KMG-IV): sequencing the most valuable type-strain genomes for metagenomic binning, comparative biology and taxonomic classification.</title>
        <authorList>
            <person name="Goeker M."/>
        </authorList>
    </citation>
    <scope>NUCLEOTIDE SEQUENCE [LARGE SCALE GENOMIC DNA]</scope>
    <source>
        <strain evidence="13 14">DSM 3183</strain>
    </source>
</reference>
<dbReference type="InterPro" id="IPR037066">
    <property type="entry name" value="Plug_dom_sf"/>
</dbReference>
<dbReference type="InterPro" id="IPR036942">
    <property type="entry name" value="Beta-barrel_TonB_sf"/>
</dbReference>
<evidence type="ECO:0000256" key="7">
    <source>
        <dbReference type="ARBA" id="ARBA00023237"/>
    </source>
</evidence>
<evidence type="ECO:0000256" key="4">
    <source>
        <dbReference type="ARBA" id="ARBA00022692"/>
    </source>
</evidence>
<dbReference type="Pfam" id="PF07715">
    <property type="entry name" value="Plug"/>
    <property type="match status" value="1"/>
</dbReference>
<evidence type="ECO:0000259" key="12">
    <source>
        <dbReference type="Pfam" id="PF07715"/>
    </source>
</evidence>
<comment type="similarity">
    <text evidence="8 9">Belongs to the TonB-dependent receptor family.</text>
</comment>
<proteinExistence type="inferred from homology"/>
<dbReference type="InterPro" id="IPR012910">
    <property type="entry name" value="Plug_dom"/>
</dbReference>
<keyword evidence="6 8" id="KW-0472">Membrane</keyword>
<comment type="subcellular location">
    <subcellularLocation>
        <location evidence="1 8">Cell outer membrane</location>
        <topology evidence="1 8">Multi-pass membrane protein</topology>
    </subcellularLocation>
</comment>
<dbReference type="InterPro" id="IPR000531">
    <property type="entry name" value="Beta-barrel_TonB"/>
</dbReference>
<keyword evidence="5 9" id="KW-0798">TonB box</keyword>
<dbReference type="Proteomes" id="UP000248014">
    <property type="component" value="Unassembled WGS sequence"/>
</dbReference>
<evidence type="ECO:0000256" key="2">
    <source>
        <dbReference type="ARBA" id="ARBA00022448"/>
    </source>
</evidence>
<dbReference type="Pfam" id="PF00593">
    <property type="entry name" value="TonB_dep_Rec_b-barrel"/>
    <property type="match status" value="1"/>
</dbReference>
<dbReference type="AlphaFoldDB" id="A0A2V3VAB6"/>
<dbReference type="PROSITE" id="PS52016">
    <property type="entry name" value="TONB_DEPENDENT_REC_3"/>
    <property type="match status" value="1"/>
</dbReference>
<evidence type="ECO:0000256" key="10">
    <source>
        <dbReference type="SAM" id="SignalP"/>
    </source>
</evidence>
<organism evidence="13 14">
    <name type="scientific">Blastomonas natatoria</name>
    <dbReference type="NCBI Taxonomy" id="34015"/>
    <lineage>
        <taxon>Bacteria</taxon>
        <taxon>Pseudomonadati</taxon>
        <taxon>Pseudomonadota</taxon>
        <taxon>Alphaproteobacteria</taxon>
        <taxon>Sphingomonadales</taxon>
        <taxon>Sphingomonadaceae</taxon>
        <taxon>Blastomonas</taxon>
    </lineage>
</organism>
<feature type="domain" description="TonB-dependent receptor-like beta-barrel" evidence="11">
    <location>
        <begin position="599"/>
        <end position="1022"/>
    </location>
</feature>
<keyword evidence="14" id="KW-1185">Reference proteome</keyword>
<protein>
    <submittedName>
        <fullName evidence="13">TonB-dependent receptor-like protein</fullName>
    </submittedName>
</protein>
<dbReference type="Gene3D" id="2.170.130.10">
    <property type="entry name" value="TonB-dependent receptor, plug domain"/>
    <property type="match status" value="1"/>
</dbReference>
<keyword evidence="10" id="KW-0732">Signal</keyword>
<evidence type="ECO:0000256" key="6">
    <source>
        <dbReference type="ARBA" id="ARBA00023136"/>
    </source>
</evidence>
<keyword evidence="13" id="KW-0675">Receptor</keyword>
<dbReference type="GO" id="GO:0009279">
    <property type="term" value="C:cell outer membrane"/>
    <property type="evidence" value="ECO:0007669"/>
    <property type="project" value="UniProtKB-SubCell"/>
</dbReference>
<dbReference type="InterPro" id="IPR039426">
    <property type="entry name" value="TonB-dep_rcpt-like"/>
</dbReference>
<dbReference type="RefSeq" id="WP_244181564.1">
    <property type="nucleotide sequence ID" value="NZ_QJJM01000002.1"/>
</dbReference>
<sequence>MKTYSRFLTGAAPVVMSIALAAMPAMAQEQTTNVDEQEASSEDAPASIVVTGSRIRQPNLEGANPVTVVTGEEFFETGNTSVGDVLNDLPQLRSTFSQQNSTRFLGTRGLNLLDLRGLGSERTLVLVNGRRHVAGDILSSGVSPDINTIPTDLIERVDVLTGGASAVYGSDAVAGVVNFILKDSFDGLQMRGQAGISTYGDFGNQFVSALAGKNFGDGRGNVTLALEYAHTSRAFGSGRPNLRQNNGLVIVDTDPAAAVNGSDGIVDRGFFRDIRSGTISLGGLVASFQNPATSPCGFNVAAFTCTYLFQRDGSLVRQTGTRVGVGPNGSFLGGNGNSNREGELLTLTPDLRRYSANLLAHYEFSPAFDVFMEAKYVRTEAFGSQSGPFFSQGATLGDPGNRERIRLDNPYLSAQARALLTSEFLGSTVNVNTGAALSAAGLAAQRAAINNGSFRFSLRRNWVDFGIRDEEITRETYRIVVGARGEFNDDWNYELSVNYGEHRERNEIIGNVNIQRYLLAVDTARDASGNIVCASRLNPTGTVSYITGTPNGDPRLAGDISACVPLNPFGEGSVTQAVRDYLLVNSLATGKITQLDILGFVSGDTSGFFNLPGGAVAFSAGGEYRRETNFYDLDDLTQEGYAFYNAIPSFQAPALEVAEAFGEIEFPILKDTPFFHNLTVRGNGRVAKYMGAARNTGTVYAYGAEAIWSPIRDITLRGTYSRSVRSPNLGELFSAQGQNFAPGFTDPCSARNLATGSSNRAANCSAAGAPTGYDFVYLQSLEIRSGGNPNLRAETGDSYTVGGIIQPSFIPGLSISADYYDITVKNAIASVSAQQIANLCYDLPSANNAFCGLFTRAGATGGPNGEIPFQILEGSLLQSSANFARNKVRGLDTQFNYNRKLGDWGDLRLGVIWTHYFQIDSFTNPSDPNFANRLIDELGDPSDQVNINANIRFGNVTLGYEMRWLDKMFVNTFEDFNPLNGQPPQNADYGPFEKYPDVFYHDLRLNVDLDKKFNMYVGVDNVTNVQPPFGLTGVGGGSGIYDVRGRYFYAGFQANF</sequence>
<feature type="signal peptide" evidence="10">
    <location>
        <begin position="1"/>
        <end position="27"/>
    </location>
</feature>